<organism evidence="1 2">
    <name type="scientific">Gossypium arboreum</name>
    <name type="common">Tree cotton</name>
    <name type="synonym">Gossypium nanking</name>
    <dbReference type="NCBI Taxonomy" id="29729"/>
    <lineage>
        <taxon>Eukaryota</taxon>
        <taxon>Viridiplantae</taxon>
        <taxon>Streptophyta</taxon>
        <taxon>Embryophyta</taxon>
        <taxon>Tracheophyta</taxon>
        <taxon>Spermatophyta</taxon>
        <taxon>Magnoliopsida</taxon>
        <taxon>eudicotyledons</taxon>
        <taxon>Gunneridae</taxon>
        <taxon>Pentapetalae</taxon>
        <taxon>rosids</taxon>
        <taxon>malvids</taxon>
        <taxon>Malvales</taxon>
        <taxon>Malvaceae</taxon>
        <taxon>Malvoideae</taxon>
        <taxon>Gossypium</taxon>
    </lineage>
</organism>
<sequence>MGRLMANKIKESHSLNKRLDELNALDPNDETLIELEEIKLALNLKVSKEEIFWEQRARVNWVKFVDKNTSFFHNFANQRKKRNKVKRLRGPNGGWISDEAEKVKIVTEYFKELSRASNTSNDDRVLSGINECIHDNMNKTLLEDFVIEDVTTIVKNTALLKASRLRHMLDR</sequence>
<protein>
    <submittedName>
        <fullName evidence="1">Uncharacterized protein</fullName>
    </submittedName>
</protein>
<name>A0ABR0PDH0_GOSAR</name>
<dbReference type="Proteomes" id="UP001358586">
    <property type="component" value="Chromosome 7"/>
</dbReference>
<evidence type="ECO:0000313" key="1">
    <source>
        <dbReference type="EMBL" id="KAK5819233.1"/>
    </source>
</evidence>
<gene>
    <name evidence="1" type="ORF">PVK06_024208</name>
</gene>
<evidence type="ECO:0000313" key="2">
    <source>
        <dbReference type="Proteomes" id="UP001358586"/>
    </source>
</evidence>
<accession>A0ABR0PDH0</accession>
<dbReference type="EMBL" id="JARKNE010000007">
    <property type="protein sequence ID" value="KAK5819233.1"/>
    <property type="molecule type" value="Genomic_DNA"/>
</dbReference>
<reference evidence="1 2" key="1">
    <citation type="submission" date="2023-03" db="EMBL/GenBank/DDBJ databases">
        <title>WGS of Gossypium arboreum.</title>
        <authorList>
            <person name="Yu D."/>
        </authorList>
    </citation>
    <scope>NUCLEOTIDE SEQUENCE [LARGE SCALE GENOMIC DNA]</scope>
    <source>
        <tissue evidence="1">Leaf</tissue>
    </source>
</reference>
<comment type="caution">
    <text evidence="1">The sequence shown here is derived from an EMBL/GenBank/DDBJ whole genome shotgun (WGS) entry which is preliminary data.</text>
</comment>
<keyword evidence="2" id="KW-1185">Reference proteome</keyword>
<proteinExistence type="predicted"/>